<feature type="domain" description="DUF3854" evidence="1">
    <location>
        <begin position="324"/>
        <end position="426"/>
    </location>
</feature>
<dbReference type="RefSeq" id="WP_349229607.1">
    <property type="nucleotide sequence ID" value="NZ_JBBMFJ010000019.1"/>
</dbReference>
<gene>
    <name evidence="2" type="ORF">WMO41_09905</name>
</gene>
<protein>
    <submittedName>
        <fullName evidence="2">DUF3854 domain-containing protein</fullName>
    </submittedName>
</protein>
<evidence type="ECO:0000313" key="2">
    <source>
        <dbReference type="EMBL" id="MEQ2563467.1"/>
    </source>
</evidence>
<evidence type="ECO:0000313" key="3">
    <source>
        <dbReference type="Proteomes" id="UP001437460"/>
    </source>
</evidence>
<evidence type="ECO:0000259" key="1">
    <source>
        <dbReference type="Pfam" id="PF12965"/>
    </source>
</evidence>
<reference evidence="2 3" key="1">
    <citation type="submission" date="2024-03" db="EMBL/GenBank/DDBJ databases">
        <title>Human intestinal bacterial collection.</title>
        <authorList>
            <person name="Pauvert C."/>
            <person name="Hitch T.C.A."/>
            <person name="Clavel T."/>
        </authorList>
    </citation>
    <scope>NUCLEOTIDE SEQUENCE [LARGE SCALE GENOMIC DNA]</scope>
    <source>
        <strain evidence="2 3">CLA-AP-H27</strain>
    </source>
</reference>
<sequence length="432" mass="48544">MSDAWKGVSRARKCPICQHEDWCGYWTPEDYGGELICCQRDKEKCNMIGSDGQEYVFIGSAKGSGSSIYEERTQYELLRKKKTGMNYSHISKPQKRELKPVDQIVPKNNENCSSIYTYMQNLLILDPAHKAYLHSQGWTDELIEKHHIVSFPEEDSLRVKYHNRYRTRNITRARLADLILQKFGSNSLEGIPGAYLKGEQWTFAGPSGLVFPMYDLDGNTFRLRIRKDFSDIDATVITSGQDRFYYAEGKKYFISMKGVYFVTPGGEKEFLPQKGKYRTLASYYQDSQAATRGILANIYKKGCAAANQCSFYGLPFAKTSSLWYITEGEPKGLFASNALSTPVVTLPGVNSYSLILDDGVLSQMKELGMKMVVVAFDADKLHNERVLSCEKSLADGLKAAGIPVVIANWKEENGKGIDDLLASGGAPQYCIY</sequence>
<organism evidence="2 3">
    <name type="scientific">Ventrimonas faecis</name>
    <dbReference type="NCBI Taxonomy" id="3133170"/>
    <lineage>
        <taxon>Bacteria</taxon>
        <taxon>Bacillati</taxon>
        <taxon>Bacillota</taxon>
        <taxon>Clostridia</taxon>
        <taxon>Lachnospirales</taxon>
        <taxon>Lachnospiraceae</taxon>
        <taxon>Ventrimonas</taxon>
    </lineage>
</organism>
<dbReference type="Pfam" id="PF12965">
    <property type="entry name" value="DUF3854"/>
    <property type="match status" value="1"/>
</dbReference>
<dbReference type="InterPro" id="IPR024385">
    <property type="entry name" value="DUF3854"/>
</dbReference>
<accession>A0ABV1HMB4</accession>
<keyword evidence="3" id="KW-1185">Reference proteome</keyword>
<comment type="caution">
    <text evidence="2">The sequence shown here is derived from an EMBL/GenBank/DDBJ whole genome shotgun (WGS) entry which is preliminary data.</text>
</comment>
<proteinExistence type="predicted"/>
<dbReference type="EMBL" id="JBBMFJ010000019">
    <property type="protein sequence ID" value="MEQ2563467.1"/>
    <property type="molecule type" value="Genomic_DNA"/>
</dbReference>
<dbReference type="Proteomes" id="UP001437460">
    <property type="component" value="Unassembled WGS sequence"/>
</dbReference>
<name>A0ABV1HMB4_9FIRM</name>